<evidence type="ECO:0000313" key="13">
    <source>
        <dbReference type="Proteomes" id="UP001152523"/>
    </source>
</evidence>
<keyword evidence="8" id="KW-0804">Transcription</keyword>
<dbReference type="SMART" id="SM00401">
    <property type="entry name" value="ZnF_GATA"/>
    <property type="match status" value="1"/>
</dbReference>
<dbReference type="GO" id="GO:0005634">
    <property type="term" value="C:nucleus"/>
    <property type="evidence" value="ECO:0007669"/>
    <property type="project" value="TreeGrafter"/>
</dbReference>
<dbReference type="InterPro" id="IPR051140">
    <property type="entry name" value="GATA_TF"/>
</dbReference>
<dbReference type="EMBL" id="CAMAPF010000976">
    <property type="protein sequence ID" value="CAH9133438.1"/>
    <property type="molecule type" value="Genomic_DNA"/>
</dbReference>
<proteinExistence type="inferred from homology"/>
<protein>
    <recommendedName>
        <fullName evidence="11">GATA-type domain-containing protein</fullName>
    </recommendedName>
</protein>
<reference evidence="12" key="1">
    <citation type="submission" date="2022-07" db="EMBL/GenBank/DDBJ databases">
        <authorList>
            <person name="Macas J."/>
            <person name="Novak P."/>
            <person name="Neumann P."/>
        </authorList>
    </citation>
    <scope>NUCLEOTIDE SEQUENCE</scope>
</reference>
<organism evidence="12 13">
    <name type="scientific">Cuscuta epithymum</name>
    <dbReference type="NCBI Taxonomy" id="186058"/>
    <lineage>
        <taxon>Eukaryota</taxon>
        <taxon>Viridiplantae</taxon>
        <taxon>Streptophyta</taxon>
        <taxon>Embryophyta</taxon>
        <taxon>Tracheophyta</taxon>
        <taxon>Spermatophyta</taxon>
        <taxon>Magnoliopsida</taxon>
        <taxon>eudicotyledons</taxon>
        <taxon>Gunneridae</taxon>
        <taxon>Pentapetalae</taxon>
        <taxon>asterids</taxon>
        <taxon>lamiids</taxon>
        <taxon>Solanales</taxon>
        <taxon>Convolvulaceae</taxon>
        <taxon>Cuscuteae</taxon>
        <taxon>Cuscuta</taxon>
        <taxon>Cuscuta subgen. Cuscuta</taxon>
    </lineage>
</organism>
<feature type="compositionally biased region" description="Low complexity" evidence="10">
    <location>
        <begin position="256"/>
        <end position="287"/>
    </location>
</feature>
<feature type="domain" description="GATA-type" evidence="11">
    <location>
        <begin position="321"/>
        <end position="357"/>
    </location>
</feature>
<dbReference type="GO" id="GO:0006355">
    <property type="term" value="P:regulation of DNA-templated transcription"/>
    <property type="evidence" value="ECO:0007669"/>
    <property type="project" value="InterPro"/>
</dbReference>
<dbReference type="PROSITE" id="PS00344">
    <property type="entry name" value="GATA_ZN_FINGER_1"/>
    <property type="match status" value="1"/>
</dbReference>
<dbReference type="Gene3D" id="3.30.50.10">
    <property type="entry name" value="Erythroid Transcription Factor GATA-1, subunit A"/>
    <property type="match status" value="1"/>
</dbReference>
<evidence type="ECO:0000256" key="5">
    <source>
        <dbReference type="ARBA" id="ARBA00023015"/>
    </source>
</evidence>
<dbReference type="AlphaFoldDB" id="A0AAV0FDD9"/>
<evidence type="ECO:0000256" key="4">
    <source>
        <dbReference type="ARBA" id="ARBA00022833"/>
    </source>
</evidence>
<gene>
    <name evidence="12" type="ORF">CEPIT_LOCUS32945</name>
</gene>
<evidence type="ECO:0000256" key="3">
    <source>
        <dbReference type="ARBA" id="ARBA00022771"/>
    </source>
</evidence>
<accession>A0AAV0FDD9</accession>
<evidence type="ECO:0000256" key="2">
    <source>
        <dbReference type="ARBA" id="ARBA00022723"/>
    </source>
</evidence>
<keyword evidence="2" id="KW-0479">Metal-binding</keyword>
<evidence type="ECO:0000256" key="7">
    <source>
        <dbReference type="ARBA" id="ARBA00023159"/>
    </source>
</evidence>
<dbReference type="InterPro" id="IPR013088">
    <property type="entry name" value="Znf_NHR/GATA"/>
</dbReference>
<dbReference type="PANTHER" id="PTHR45658:SF92">
    <property type="entry name" value="GATA TRANSCRIPTION FACTOR 5"/>
    <property type="match status" value="1"/>
</dbReference>
<dbReference type="CDD" id="cd00202">
    <property type="entry name" value="ZnF_GATA"/>
    <property type="match status" value="1"/>
</dbReference>
<sequence>MTRKRKTGRALVLIRHRKYSIWARESSLSSALFSLSHSIQCFTERNCFPPPFPLSSLKAHPPYPFSFALSFNALISLCFGNVGQAMECAFKSCIRTESAPKTTNNLDSEFSVGGGGGGGVVSGDDFFVDDLLDLSNGFPEEYEERVKMEPEIQPAPLVKPEIEEEEEEAKAAVTTFSPIEDFPCLPGGEQQTPADNLDNLEWLSHFAEDSFPGYSLTHPPGKQTDLPVREKPSLKTPVQTKARSKRARTGVRVWLSGSQSLTESSTSSSSTTVSSSPPRSYYAYPNPGQTAEWLVGGMPPAKKQRKRAAQPGGGGEAHHLQPQSRRCNHCGVQKTPQWRAGPQGAKTLCNACGVRYKSGRLLPEYRPACSPTFSSQLHSNNHRKVLEMRRKKESETAAVQSF</sequence>
<dbReference type="PROSITE" id="PS50114">
    <property type="entry name" value="GATA_ZN_FINGER_2"/>
    <property type="match status" value="1"/>
</dbReference>
<dbReference type="GO" id="GO:0008270">
    <property type="term" value="F:zinc ion binding"/>
    <property type="evidence" value="ECO:0007669"/>
    <property type="project" value="UniProtKB-KW"/>
</dbReference>
<feature type="region of interest" description="Disordered" evidence="10">
    <location>
        <begin position="213"/>
        <end position="327"/>
    </location>
</feature>
<keyword evidence="4" id="KW-0862">Zinc</keyword>
<dbReference type="Pfam" id="PF00320">
    <property type="entry name" value="GATA"/>
    <property type="match status" value="1"/>
</dbReference>
<dbReference type="GO" id="GO:0030154">
    <property type="term" value="P:cell differentiation"/>
    <property type="evidence" value="ECO:0007669"/>
    <property type="project" value="TreeGrafter"/>
</dbReference>
<keyword evidence="3 9" id="KW-0863">Zinc-finger</keyword>
<keyword evidence="6" id="KW-0238">DNA-binding</keyword>
<comment type="similarity">
    <text evidence="1">Belongs to the type IV zinc-finger family. Class A subfamily.</text>
</comment>
<evidence type="ECO:0000256" key="8">
    <source>
        <dbReference type="ARBA" id="ARBA00023163"/>
    </source>
</evidence>
<dbReference type="InterPro" id="IPR000679">
    <property type="entry name" value="Znf_GATA"/>
</dbReference>
<dbReference type="Proteomes" id="UP001152523">
    <property type="component" value="Unassembled WGS sequence"/>
</dbReference>
<evidence type="ECO:0000259" key="11">
    <source>
        <dbReference type="PROSITE" id="PS50114"/>
    </source>
</evidence>
<evidence type="ECO:0000313" key="12">
    <source>
        <dbReference type="EMBL" id="CAH9133438.1"/>
    </source>
</evidence>
<dbReference type="SUPFAM" id="SSF57716">
    <property type="entry name" value="Glucocorticoid receptor-like (DNA-binding domain)"/>
    <property type="match status" value="1"/>
</dbReference>
<evidence type="ECO:0000256" key="1">
    <source>
        <dbReference type="ARBA" id="ARBA00005694"/>
    </source>
</evidence>
<evidence type="ECO:0000256" key="6">
    <source>
        <dbReference type="ARBA" id="ARBA00023125"/>
    </source>
</evidence>
<evidence type="ECO:0000256" key="10">
    <source>
        <dbReference type="SAM" id="MobiDB-lite"/>
    </source>
</evidence>
<name>A0AAV0FDD9_9ASTE</name>
<evidence type="ECO:0000256" key="9">
    <source>
        <dbReference type="PROSITE-ProRule" id="PRU00094"/>
    </source>
</evidence>
<dbReference type="GO" id="GO:0043565">
    <property type="term" value="F:sequence-specific DNA binding"/>
    <property type="evidence" value="ECO:0007669"/>
    <property type="project" value="InterPro"/>
</dbReference>
<comment type="caution">
    <text evidence="12">The sequence shown here is derived from an EMBL/GenBank/DDBJ whole genome shotgun (WGS) entry which is preliminary data.</text>
</comment>
<dbReference type="PANTHER" id="PTHR45658">
    <property type="entry name" value="GATA TRANSCRIPTION FACTOR"/>
    <property type="match status" value="1"/>
</dbReference>
<keyword evidence="5" id="KW-0805">Transcription regulation</keyword>
<keyword evidence="7" id="KW-0010">Activator</keyword>
<keyword evidence="13" id="KW-1185">Reference proteome</keyword>
<dbReference type="FunFam" id="3.30.50.10:FF:000018">
    <property type="entry name" value="GATA transcription factor"/>
    <property type="match status" value="1"/>
</dbReference>